<sequence>MKVRTIFFSWLMLLFGGSSAWADGYVGVQSLDIFSSLRGKNLAVTIWYPSGKNGQQVQVGNTQIFKGVPAIEKALPIKGSHPLVVLSHGSGSNIQSMAWLATSLAKAGFIVAGPNHPRTTTGDSTPEDTPKLWERTHDLSTLISFLTSDDRWREYVDVNRIGVIGFSLGGAAAMEIAGARADLDDYVHYCEKFPTMADCHWFVSGQAYIDGRPVKVDAFDLRLVNRALFEQSNRDARIKSAVLVDPSVAQAFNKQSIEGIHIPMTFINLGRPETVPVSVAAKALAKEAPQGTIVNVNDAVHFSFLPECQNNAKAFLKKIGEVDPLCEDGGARTRSDIHAELKRLIEKALVQTLQ</sequence>
<accession>A0A1A8T5Q8</accession>
<dbReference type="InterPro" id="IPR041127">
    <property type="entry name" value="PET_hydrolase/cutinase-like"/>
</dbReference>
<dbReference type="InterPro" id="IPR029058">
    <property type="entry name" value="AB_hydrolase_fold"/>
</dbReference>
<keyword evidence="3" id="KW-0443">Lipid metabolism</keyword>
<evidence type="ECO:0000313" key="7">
    <source>
        <dbReference type="Proteomes" id="UP000092544"/>
    </source>
</evidence>
<dbReference type="Proteomes" id="UP000092544">
    <property type="component" value="Unassembled WGS sequence"/>
</dbReference>
<dbReference type="PIRSF" id="PIRSF031982">
    <property type="entry name" value="UCP031982_abhydr"/>
    <property type="match status" value="1"/>
</dbReference>
<dbReference type="Pfam" id="PF12740">
    <property type="entry name" value="PETase"/>
    <property type="match status" value="1"/>
</dbReference>
<dbReference type="EMBL" id="FLOB01000001">
    <property type="protein sequence ID" value="SBS26587.1"/>
    <property type="molecule type" value="Genomic_DNA"/>
</dbReference>
<dbReference type="RefSeq" id="WP_067012584.1">
    <property type="nucleotide sequence ID" value="NZ_FLOB01000001.1"/>
</dbReference>
<keyword evidence="4" id="KW-0732">Signal</keyword>
<dbReference type="InterPro" id="IPR016986">
    <property type="entry name" value="UCP031982_abhydr"/>
</dbReference>
<dbReference type="PANTHER" id="PTHR10272:SF13">
    <property type="entry name" value="POLY(ETHYLENE TEREPHTHALATE) HYDROLASE"/>
    <property type="match status" value="1"/>
</dbReference>
<proteinExistence type="predicted"/>
<dbReference type="GO" id="GO:0016042">
    <property type="term" value="P:lipid catabolic process"/>
    <property type="evidence" value="ECO:0007669"/>
    <property type="project" value="UniProtKB-KW"/>
</dbReference>
<protein>
    <submittedName>
        <fullName evidence="6">Alpha/beta hydrolase family protein</fullName>
    </submittedName>
</protein>
<dbReference type="PANTHER" id="PTHR10272">
    <property type="entry name" value="PLATELET-ACTIVATING FACTOR ACETYLHYDROLASE"/>
    <property type="match status" value="1"/>
</dbReference>
<dbReference type="GO" id="GO:0003847">
    <property type="term" value="F:1-alkyl-2-acetylglycerophosphocholine esterase activity"/>
    <property type="evidence" value="ECO:0007669"/>
    <property type="project" value="TreeGrafter"/>
</dbReference>
<keyword evidence="1 6" id="KW-0378">Hydrolase</keyword>
<reference evidence="6 7" key="1">
    <citation type="submission" date="2016-06" db="EMBL/GenBank/DDBJ databases">
        <authorList>
            <person name="Kjaerup R.B."/>
            <person name="Dalgaard T.S."/>
            <person name="Juul-Madsen H.R."/>
        </authorList>
    </citation>
    <scope>NUCLEOTIDE SEQUENCE [LARGE SCALE GENOMIC DNA]</scope>
    <source>
        <strain evidence="6 7">CECT 8886</strain>
    </source>
</reference>
<organism evidence="6 7">
    <name type="scientific">Marinomonas spartinae</name>
    <dbReference type="NCBI Taxonomy" id="1792290"/>
    <lineage>
        <taxon>Bacteria</taxon>
        <taxon>Pseudomonadati</taxon>
        <taxon>Pseudomonadota</taxon>
        <taxon>Gammaproteobacteria</taxon>
        <taxon>Oceanospirillales</taxon>
        <taxon>Oceanospirillaceae</taxon>
        <taxon>Marinomonas</taxon>
    </lineage>
</organism>
<evidence type="ECO:0000313" key="6">
    <source>
        <dbReference type="EMBL" id="SBS26587.1"/>
    </source>
</evidence>
<evidence type="ECO:0000256" key="3">
    <source>
        <dbReference type="ARBA" id="ARBA00023098"/>
    </source>
</evidence>
<evidence type="ECO:0000256" key="2">
    <source>
        <dbReference type="ARBA" id="ARBA00022963"/>
    </source>
</evidence>
<dbReference type="OrthoDB" id="192696at2"/>
<dbReference type="AlphaFoldDB" id="A0A1A8T5Q8"/>
<gene>
    <name evidence="6" type="ORF">MSP8886_00645</name>
</gene>
<dbReference type="Gene3D" id="3.40.50.1820">
    <property type="entry name" value="alpha/beta hydrolase"/>
    <property type="match status" value="1"/>
</dbReference>
<feature type="signal peptide" evidence="4">
    <location>
        <begin position="1"/>
        <end position="22"/>
    </location>
</feature>
<feature type="domain" description="PET hydrolase/cutinase-like" evidence="5">
    <location>
        <begin position="83"/>
        <end position="183"/>
    </location>
</feature>
<keyword evidence="7" id="KW-1185">Reference proteome</keyword>
<evidence type="ECO:0000259" key="5">
    <source>
        <dbReference type="Pfam" id="PF12740"/>
    </source>
</evidence>
<dbReference type="SUPFAM" id="SSF53474">
    <property type="entry name" value="alpha/beta-Hydrolases"/>
    <property type="match status" value="1"/>
</dbReference>
<keyword evidence="2" id="KW-0442">Lipid degradation</keyword>
<feature type="chain" id="PRO_5008378811" evidence="4">
    <location>
        <begin position="23"/>
        <end position="354"/>
    </location>
</feature>
<evidence type="ECO:0000256" key="4">
    <source>
        <dbReference type="SAM" id="SignalP"/>
    </source>
</evidence>
<name>A0A1A8T5Q8_9GAMM</name>
<evidence type="ECO:0000256" key="1">
    <source>
        <dbReference type="ARBA" id="ARBA00022801"/>
    </source>
</evidence>
<dbReference type="STRING" id="1792290.MSP8886_00645"/>